<dbReference type="PANTHER" id="PTHR45885">
    <property type="entry name" value="CELL DIVISION CYCLE 5-LIKE PROTEIN"/>
    <property type="match status" value="1"/>
</dbReference>
<dbReference type="GO" id="GO:0005681">
    <property type="term" value="C:spliceosomal complex"/>
    <property type="evidence" value="ECO:0007669"/>
    <property type="project" value="UniProtKB-KW"/>
</dbReference>
<dbReference type="FunFam" id="1.10.10.60:FF:000091">
    <property type="entry name" value="CDC5 cell division cycle 5-like"/>
    <property type="match status" value="1"/>
</dbReference>
<feature type="compositionally biased region" description="Basic and acidic residues" evidence="15">
    <location>
        <begin position="129"/>
        <end position="152"/>
    </location>
</feature>
<feature type="compositionally biased region" description="Basic and acidic residues" evidence="15">
    <location>
        <begin position="254"/>
        <end position="269"/>
    </location>
</feature>
<dbReference type="CDD" id="cd00167">
    <property type="entry name" value="SANT"/>
    <property type="match status" value="1"/>
</dbReference>
<keyword evidence="11" id="KW-0131">Cell cycle</keyword>
<dbReference type="InterPro" id="IPR017930">
    <property type="entry name" value="Myb_dom"/>
</dbReference>
<keyword evidence="19" id="KW-1185">Reference proteome</keyword>
<keyword evidence="4" id="KW-0677">Repeat</keyword>
<evidence type="ECO:0000259" key="16">
    <source>
        <dbReference type="PROSITE" id="PS50090"/>
    </source>
</evidence>
<evidence type="ECO:0000313" key="18">
    <source>
        <dbReference type="EMBL" id="KAK7693052.1"/>
    </source>
</evidence>
<feature type="domain" description="Myb-like" evidence="16">
    <location>
        <begin position="3"/>
        <end position="54"/>
    </location>
</feature>
<feature type="coiled-coil region" evidence="14">
    <location>
        <begin position="773"/>
        <end position="836"/>
    </location>
</feature>
<evidence type="ECO:0000256" key="10">
    <source>
        <dbReference type="ARBA" id="ARBA00023242"/>
    </source>
</evidence>
<keyword evidence="7" id="KW-0238">DNA-binding</keyword>
<keyword evidence="9" id="KW-0234">DNA repair</keyword>
<dbReference type="Gene3D" id="1.10.10.60">
    <property type="entry name" value="Homeodomain-like"/>
    <property type="match status" value="2"/>
</dbReference>
<reference evidence="18 19" key="1">
    <citation type="submission" date="2022-09" db="EMBL/GenBank/DDBJ databases">
        <authorList>
            <person name="Palmer J.M."/>
        </authorList>
    </citation>
    <scope>NUCLEOTIDE SEQUENCE [LARGE SCALE GENOMIC DNA]</scope>
    <source>
        <strain evidence="18 19">DSM 7382</strain>
    </source>
</reference>
<dbReference type="AlphaFoldDB" id="A0AAW0GK57"/>
<keyword evidence="3" id="KW-0747">Spliceosome</keyword>
<evidence type="ECO:0000256" key="8">
    <source>
        <dbReference type="ARBA" id="ARBA00023187"/>
    </source>
</evidence>
<evidence type="ECO:0000259" key="17">
    <source>
        <dbReference type="PROSITE" id="PS51294"/>
    </source>
</evidence>
<comment type="similarity">
    <text evidence="1">Belongs to the CEF1 family.</text>
</comment>
<evidence type="ECO:0000256" key="4">
    <source>
        <dbReference type="ARBA" id="ARBA00022737"/>
    </source>
</evidence>
<evidence type="ECO:0000256" key="12">
    <source>
        <dbReference type="ARBA" id="ARBA00034837"/>
    </source>
</evidence>
<dbReference type="PROSITE" id="PS50090">
    <property type="entry name" value="MYB_LIKE"/>
    <property type="match status" value="2"/>
</dbReference>
<feature type="region of interest" description="Disordered" evidence="15">
    <location>
        <begin position="425"/>
        <end position="487"/>
    </location>
</feature>
<evidence type="ECO:0000313" key="19">
    <source>
        <dbReference type="Proteomes" id="UP001385951"/>
    </source>
</evidence>
<dbReference type="CDD" id="cd11659">
    <property type="entry name" value="SANT_CDC5_II"/>
    <property type="match status" value="1"/>
</dbReference>
<evidence type="ECO:0000256" key="2">
    <source>
        <dbReference type="ARBA" id="ARBA00022664"/>
    </source>
</evidence>
<dbReference type="InterPro" id="IPR047242">
    <property type="entry name" value="CDC5L/Cef1"/>
</dbReference>
<dbReference type="GO" id="GO:0003677">
    <property type="term" value="F:DNA binding"/>
    <property type="evidence" value="ECO:0007669"/>
    <property type="project" value="UniProtKB-KW"/>
</dbReference>
<proteinExistence type="inferred from homology"/>
<dbReference type="PROSITE" id="PS51294">
    <property type="entry name" value="HTH_MYB"/>
    <property type="match status" value="2"/>
</dbReference>
<dbReference type="Pfam" id="PF13921">
    <property type="entry name" value="Myb_DNA-bind_6"/>
    <property type="match status" value="1"/>
</dbReference>
<dbReference type="GO" id="GO:0006281">
    <property type="term" value="P:DNA repair"/>
    <property type="evidence" value="ECO:0007669"/>
    <property type="project" value="UniProtKB-KW"/>
</dbReference>
<dbReference type="InterPro" id="IPR047240">
    <property type="entry name" value="SANT_CDC5L_II"/>
</dbReference>
<sequence>MVRIIIKGGVWKNTEDEVLKAAIAKYGKNQWARISSLLVRKTPKQCKARWYEWLDPSIKKTEWSKEEDEKLLHLAKLMPTQWRTIAPIVGRTATQCLERYQKLLDEAEAKENEELGLAGPGDEAGPSADDVRRLRPGEIDPDPETKPARPDPIDMDEDEKEMLSEARARLANTQGKKAKRKARERQLEEARRLAVLQKKRELKAAGIIMRHKSKKKGMDYNADIPFEKKAAAGFYDTSDEQARETTAPVGQSLRRLENKRKPEDEEAERRKRQRKGKEESKEGPHQTKFVAARDAQIQKLKEAESMGRRRKLMLPPAQVGEAELEDIVKIGRAGEEAKALVGGGNEATERLLSDYEGLEKAKMARTPRTAPQHDNIMSEARNLRNMAMAQTPLLGDENTPLHADPSGGTGFEGATPRHQVAFTPNPLATPLRPGAPGDVSATPRDLQAGATPLRTPMRDSLSINPEGDGFSVPSTPRDARRRESPATRSLKAGFMSLPKPENNFELLVPEDEDEDDTSMKLSEEDAAERDAKIRRYQEEEQRKALARRSLAVQKGLPRPANVDMSNMLSRLNISDDGLDAAANLVHEELVQLLQHDALTYPLPGTAHPSGTKSAYLMPDDDNVAAAKSAIQSELALALGYPDANEEQLKEGIAALSRSEEVDETLSWSYIQQQVAYDPTSKSWVDPETLSPEDRIAGLSALLDRSRDTMASEAQKAGKSEKKLNVTLGGYQVRYKAISKRITDAFNELSKTKTEYESFIHLRANENATGPLRVSSLKEEVEKLESRERGLQGRYAELDSEKKDLESRVSELEDKLMLEAEALNEAALAEMEEGEGEAIEAS</sequence>
<feature type="domain" description="HTH myb-type" evidence="17">
    <location>
        <begin position="59"/>
        <end position="108"/>
    </location>
</feature>
<feature type="compositionally biased region" description="Basic and acidic residues" evidence="15">
    <location>
        <begin position="276"/>
        <end position="285"/>
    </location>
</feature>
<dbReference type="SMART" id="SM00717">
    <property type="entry name" value="SANT"/>
    <property type="match status" value="2"/>
</dbReference>
<evidence type="ECO:0000256" key="7">
    <source>
        <dbReference type="ARBA" id="ARBA00023125"/>
    </source>
</evidence>
<keyword evidence="6 14" id="KW-0175">Coiled coil</keyword>
<keyword evidence="8" id="KW-0508">mRNA splicing</keyword>
<evidence type="ECO:0000256" key="3">
    <source>
        <dbReference type="ARBA" id="ARBA00022728"/>
    </source>
</evidence>
<evidence type="ECO:0000256" key="15">
    <source>
        <dbReference type="SAM" id="MobiDB-lite"/>
    </source>
</evidence>
<keyword evidence="5" id="KW-0227">DNA damage</keyword>
<dbReference type="InterPro" id="IPR001005">
    <property type="entry name" value="SANT/Myb"/>
</dbReference>
<feature type="domain" description="Myb-like" evidence="16">
    <location>
        <begin position="55"/>
        <end position="104"/>
    </location>
</feature>
<accession>A0AAW0GK57</accession>
<evidence type="ECO:0000256" key="6">
    <source>
        <dbReference type="ARBA" id="ARBA00023054"/>
    </source>
</evidence>
<dbReference type="GO" id="GO:0000398">
    <property type="term" value="P:mRNA splicing, via spliceosome"/>
    <property type="evidence" value="ECO:0007669"/>
    <property type="project" value="InterPro"/>
</dbReference>
<name>A0AAW0GK57_9APHY</name>
<organism evidence="18 19">
    <name type="scientific">Cerrena zonata</name>
    <dbReference type="NCBI Taxonomy" id="2478898"/>
    <lineage>
        <taxon>Eukaryota</taxon>
        <taxon>Fungi</taxon>
        <taxon>Dikarya</taxon>
        <taxon>Basidiomycota</taxon>
        <taxon>Agaricomycotina</taxon>
        <taxon>Agaricomycetes</taxon>
        <taxon>Polyporales</taxon>
        <taxon>Cerrenaceae</taxon>
        <taxon>Cerrena</taxon>
    </lineage>
</organism>
<evidence type="ECO:0000256" key="5">
    <source>
        <dbReference type="ARBA" id="ARBA00022763"/>
    </source>
</evidence>
<dbReference type="GO" id="GO:0000974">
    <property type="term" value="C:Prp19 complex"/>
    <property type="evidence" value="ECO:0007669"/>
    <property type="project" value="InterPro"/>
</dbReference>
<feature type="domain" description="HTH myb-type" evidence="17">
    <location>
        <begin position="3"/>
        <end position="58"/>
    </location>
</feature>
<feature type="region of interest" description="Disordered" evidence="15">
    <location>
        <begin position="235"/>
        <end position="292"/>
    </location>
</feature>
<dbReference type="InterPro" id="IPR009057">
    <property type="entry name" value="Homeodomain-like_sf"/>
</dbReference>
<keyword evidence="10" id="KW-0539">Nucleus</keyword>
<dbReference type="GO" id="GO:0006355">
    <property type="term" value="P:regulation of DNA-templated transcription"/>
    <property type="evidence" value="ECO:0007669"/>
    <property type="project" value="UniProtKB-ARBA"/>
</dbReference>
<keyword evidence="2" id="KW-0507">mRNA processing</keyword>
<dbReference type="SUPFAM" id="SSF46689">
    <property type="entry name" value="Homeodomain-like"/>
    <property type="match status" value="1"/>
</dbReference>
<comment type="caution">
    <text evidence="18">The sequence shown here is derived from an EMBL/GenBank/DDBJ whole genome shotgun (WGS) entry which is preliminary data.</text>
</comment>
<evidence type="ECO:0000256" key="11">
    <source>
        <dbReference type="ARBA" id="ARBA00023306"/>
    </source>
</evidence>
<evidence type="ECO:0000256" key="13">
    <source>
        <dbReference type="ARBA" id="ARBA00069095"/>
    </source>
</evidence>
<dbReference type="PANTHER" id="PTHR45885:SF1">
    <property type="entry name" value="CELL DIVISION CYCLE 5-LIKE PROTEIN"/>
    <property type="match status" value="1"/>
</dbReference>
<feature type="region of interest" description="Disordered" evidence="15">
    <location>
        <begin position="112"/>
        <end position="161"/>
    </location>
</feature>
<dbReference type="Proteomes" id="UP001385951">
    <property type="component" value="Unassembled WGS sequence"/>
</dbReference>
<dbReference type="Pfam" id="PF11831">
    <property type="entry name" value="Myb_Cef"/>
    <property type="match status" value="1"/>
</dbReference>
<gene>
    <name evidence="18" type="ORF">QCA50_002617</name>
</gene>
<evidence type="ECO:0000256" key="9">
    <source>
        <dbReference type="ARBA" id="ARBA00023204"/>
    </source>
</evidence>
<dbReference type="FunFam" id="1.10.10.60:FF:000021">
    <property type="entry name" value="CDC5 cell division cycle 5-like"/>
    <property type="match status" value="1"/>
</dbReference>
<dbReference type="InterPro" id="IPR021786">
    <property type="entry name" value="Cdc5p/Cef1_C"/>
</dbReference>
<dbReference type="EMBL" id="JASBNA010000003">
    <property type="protein sequence ID" value="KAK7693052.1"/>
    <property type="molecule type" value="Genomic_DNA"/>
</dbReference>
<evidence type="ECO:0000256" key="1">
    <source>
        <dbReference type="ARBA" id="ARBA00010506"/>
    </source>
</evidence>
<evidence type="ECO:0000256" key="14">
    <source>
        <dbReference type="SAM" id="Coils"/>
    </source>
</evidence>
<protein>
    <recommendedName>
        <fullName evidence="12">Pre-mRNA-splicing factor CEF1</fullName>
    </recommendedName>
    <alternativeName>
        <fullName evidence="13">Pre-mRNA-splicing factor cef1</fullName>
    </alternativeName>
</protein>